<keyword evidence="7" id="KW-0175">Coiled coil</keyword>
<comment type="subcellular location">
    <subcellularLocation>
        <location evidence="1">Cytoplasm</location>
    </subcellularLocation>
</comment>
<dbReference type="OMA" id="NQMEWWS"/>
<dbReference type="OrthoDB" id="416217at2759"/>
<dbReference type="Pfam" id="PF14050">
    <property type="entry name" value="Nudc_N"/>
    <property type="match status" value="1"/>
</dbReference>
<dbReference type="InterPro" id="IPR007052">
    <property type="entry name" value="CS_dom"/>
</dbReference>
<keyword evidence="10" id="KW-1185">Reference proteome</keyword>
<evidence type="ECO:0000256" key="7">
    <source>
        <dbReference type="SAM" id="Coils"/>
    </source>
</evidence>
<evidence type="ECO:0000256" key="2">
    <source>
        <dbReference type="ARBA" id="ARBA00010513"/>
    </source>
</evidence>
<dbReference type="InterPro" id="IPR037898">
    <property type="entry name" value="NudC_fam"/>
</dbReference>
<name>B4H5M5_DROPE</name>
<keyword evidence="5" id="KW-0597">Phosphoprotein</keyword>
<evidence type="ECO:0000313" key="10">
    <source>
        <dbReference type="Proteomes" id="UP000008744"/>
    </source>
</evidence>
<dbReference type="Pfam" id="PF04969">
    <property type="entry name" value="CS"/>
    <property type="match status" value="1"/>
</dbReference>
<dbReference type="HOGENOM" id="CLU_047332_1_0_1"/>
<dbReference type="EMBL" id="CH479211">
    <property type="protein sequence ID" value="EDW33077.1"/>
    <property type="molecule type" value="Genomic_DNA"/>
</dbReference>
<comment type="similarity">
    <text evidence="2">Belongs to the nudC family.</text>
</comment>
<proteinExistence type="inferred from homology"/>
<dbReference type="InterPro" id="IPR008978">
    <property type="entry name" value="HSP20-like_chaperone"/>
</dbReference>
<dbReference type="Proteomes" id="UP000008744">
    <property type="component" value="Unassembled WGS sequence"/>
</dbReference>
<dbReference type="GO" id="GO:0050775">
    <property type="term" value="P:positive regulation of dendrite morphogenesis"/>
    <property type="evidence" value="ECO:0007669"/>
    <property type="project" value="EnsemblMetazoa"/>
</dbReference>
<evidence type="ECO:0000256" key="6">
    <source>
        <dbReference type="ARBA" id="ARBA00030427"/>
    </source>
</evidence>
<dbReference type="InterPro" id="IPR025934">
    <property type="entry name" value="NudC_N_dom"/>
</dbReference>
<dbReference type="Gene3D" id="2.60.40.790">
    <property type="match status" value="1"/>
</dbReference>
<feature type="domain" description="CS" evidence="8">
    <location>
        <begin position="172"/>
        <end position="263"/>
    </location>
</feature>
<dbReference type="GO" id="GO:0005737">
    <property type="term" value="C:cytoplasm"/>
    <property type="evidence" value="ECO:0007669"/>
    <property type="project" value="UniProtKB-SubCell"/>
</dbReference>
<dbReference type="GO" id="GO:0051647">
    <property type="term" value="P:nucleus localization"/>
    <property type="evidence" value="ECO:0007669"/>
    <property type="project" value="EnsemblMetazoa"/>
</dbReference>
<sequence>MSAEEGTFDTILLAVAEKHRGGVPDFLHTLASFLRRKTDFFTGAKQSEWEKLLLDTFRKESSVAIEEHTQKLKAREATKRIKDEKERVEREARQKEIDDNKICDISDEEAAAIIKEEEDKKRQQLLDKTSGDSAGGAATLNLDDISKPIEKVDDESEKAEVGKLQPNAGNGCTLEKYMWTQTLQEVELKIPFNVTFALRARDLVVSIGKKTLKVGLKGQEPIIDGELSGEVKQEESLWVLQDSKTVLITLDKINKMNWWNRLVTTDPEISTRKINPEPSKLSDLDGETRSMVEKMMFDQRQKEMGLPTSEDRKKQDILEKFRLQHPEMDFSKCKFN</sequence>
<evidence type="ECO:0000256" key="4">
    <source>
        <dbReference type="ARBA" id="ARBA00022490"/>
    </source>
</evidence>
<evidence type="ECO:0000256" key="5">
    <source>
        <dbReference type="ARBA" id="ARBA00022553"/>
    </source>
</evidence>
<dbReference type="eggNOG" id="KOG2265">
    <property type="taxonomic scope" value="Eukaryota"/>
</dbReference>
<dbReference type="PROSITE" id="PS51203">
    <property type="entry name" value="CS"/>
    <property type="match status" value="1"/>
</dbReference>
<reference evidence="9 10" key="1">
    <citation type="journal article" date="2007" name="Nature">
        <title>Evolution of genes and genomes on the Drosophila phylogeny.</title>
        <authorList>
            <consortium name="Drosophila 12 Genomes Consortium"/>
            <person name="Clark A.G."/>
            <person name="Eisen M.B."/>
            <person name="Smith D.R."/>
            <person name="Bergman C.M."/>
            <person name="Oliver B."/>
            <person name="Markow T.A."/>
            <person name="Kaufman T.C."/>
            <person name="Kellis M."/>
            <person name="Gelbart W."/>
            <person name="Iyer V.N."/>
            <person name="Pollard D.A."/>
            <person name="Sackton T.B."/>
            <person name="Larracuente A.M."/>
            <person name="Singh N.D."/>
            <person name="Abad J.P."/>
            <person name="Abt D.N."/>
            <person name="Adryan B."/>
            <person name="Aguade M."/>
            <person name="Akashi H."/>
            <person name="Anderson W.W."/>
            <person name="Aquadro C.F."/>
            <person name="Ardell D.H."/>
            <person name="Arguello R."/>
            <person name="Artieri C.G."/>
            <person name="Barbash D.A."/>
            <person name="Barker D."/>
            <person name="Barsanti P."/>
            <person name="Batterham P."/>
            <person name="Batzoglou S."/>
            <person name="Begun D."/>
            <person name="Bhutkar A."/>
            <person name="Blanco E."/>
            <person name="Bosak S.A."/>
            <person name="Bradley R.K."/>
            <person name="Brand A.D."/>
            <person name="Brent M.R."/>
            <person name="Brooks A.N."/>
            <person name="Brown R.H."/>
            <person name="Butlin R.K."/>
            <person name="Caggese C."/>
            <person name="Calvi B.R."/>
            <person name="Bernardo de Carvalho A."/>
            <person name="Caspi A."/>
            <person name="Castrezana S."/>
            <person name="Celniker S.E."/>
            <person name="Chang J.L."/>
            <person name="Chapple C."/>
            <person name="Chatterji S."/>
            <person name="Chinwalla A."/>
            <person name="Civetta A."/>
            <person name="Clifton S.W."/>
            <person name="Comeron J.M."/>
            <person name="Costello J.C."/>
            <person name="Coyne J.A."/>
            <person name="Daub J."/>
            <person name="David R.G."/>
            <person name="Delcher A.L."/>
            <person name="Delehaunty K."/>
            <person name="Do C.B."/>
            <person name="Ebling H."/>
            <person name="Edwards K."/>
            <person name="Eickbush T."/>
            <person name="Evans J.D."/>
            <person name="Filipski A."/>
            <person name="Findeiss S."/>
            <person name="Freyhult E."/>
            <person name="Fulton L."/>
            <person name="Fulton R."/>
            <person name="Garcia A.C."/>
            <person name="Gardiner A."/>
            <person name="Garfield D.A."/>
            <person name="Garvin B.E."/>
            <person name="Gibson G."/>
            <person name="Gilbert D."/>
            <person name="Gnerre S."/>
            <person name="Godfrey J."/>
            <person name="Good R."/>
            <person name="Gotea V."/>
            <person name="Gravely B."/>
            <person name="Greenberg A.J."/>
            <person name="Griffiths-Jones S."/>
            <person name="Gross S."/>
            <person name="Guigo R."/>
            <person name="Gustafson E.A."/>
            <person name="Haerty W."/>
            <person name="Hahn M.W."/>
            <person name="Halligan D.L."/>
            <person name="Halpern A.L."/>
            <person name="Halter G.M."/>
            <person name="Han M.V."/>
            <person name="Heger A."/>
            <person name="Hillier L."/>
            <person name="Hinrichs A.S."/>
            <person name="Holmes I."/>
            <person name="Hoskins R.A."/>
            <person name="Hubisz M.J."/>
            <person name="Hultmark D."/>
            <person name="Huntley M.A."/>
            <person name="Jaffe D.B."/>
            <person name="Jagadeeshan S."/>
            <person name="Jeck W.R."/>
            <person name="Johnson J."/>
            <person name="Jones C.D."/>
            <person name="Jordan W.C."/>
            <person name="Karpen G.H."/>
            <person name="Kataoka E."/>
            <person name="Keightley P.D."/>
            <person name="Kheradpour P."/>
            <person name="Kirkness E.F."/>
            <person name="Koerich L.B."/>
            <person name="Kristiansen K."/>
            <person name="Kudrna D."/>
            <person name="Kulathinal R.J."/>
            <person name="Kumar S."/>
            <person name="Kwok R."/>
            <person name="Lander E."/>
            <person name="Langley C.H."/>
            <person name="Lapoint R."/>
            <person name="Lazzaro B.P."/>
            <person name="Lee S.J."/>
            <person name="Levesque L."/>
            <person name="Li R."/>
            <person name="Lin C.F."/>
            <person name="Lin M.F."/>
            <person name="Lindblad-Toh K."/>
            <person name="Llopart A."/>
            <person name="Long M."/>
            <person name="Low L."/>
            <person name="Lozovsky E."/>
            <person name="Lu J."/>
            <person name="Luo M."/>
            <person name="Machado C.A."/>
            <person name="Makalowski W."/>
            <person name="Marzo M."/>
            <person name="Matsuda M."/>
            <person name="Matzkin L."/>
            <person name="McAllister B."/>
            <person name="McBride C.S."/>
            <person name="McKernan B."/>
            <person name="McKernan K."/>
            <person name="Mendez-Lago M."/>
            <person name="Minx P."/>
            <person name="Mollenhauer M.U."/>
            <person name="Montooth K."/>
            <person name="Mount S.M."/>
            <person name="Mu X."/>
            <person name="Myers E."/>
            <person name="Negre B."/>
            <person name="Newfeld S."/>
            <person name="Nielsen R."/>
            <person name="Noor M.A."/>
            <person name="O'Grady P."/>
            <person name="Pachter L."/>
            <person name="Papaceit M."/>
            <person name="Parisi M.J."/>
            <person name="Parisi M."/>
            <person name="Parts L."/>
            <person name="Pedersen J.S."/>
            <person name="Pesole G."/>
            <person name="Phillippy A.M."/>
            <person name="Ponting C.P."/>
            <person name="Pop M."/>
            <person name="Porcelli D."/>
            <person name="Powell J.R."/>
            <person name="Prohaska S."/>
            <person name="Pruitt K."/>
            <person name="Puig M."/>
            <person name="Quesneville H."/>
            <person name="Ram K.R."/>
            <person name="Rand D."/>
            <person name="Rasmussen M.D."/>
            <person name="Reed L.K."/>
            <person name="Reenan R."/>
            <person name="Reily A."/>
            <person name="Remington K.A."/>
            <person name="Rieger T.T."/>
            <person name="Ritchie M.G."/>
            <person name="Robin C."/>
            <person name="Rogers Y.H."/>
            <person name="Rohde C."/>
            <person name="Rozas J."/>
            <person name="Rubenfield M.J."/>
            <person name="Ruiz A."/>
            <person name="Russo S."/>
            <person name="Salzberg S.L."/>
            <person name="Sanchez-Gracia A."/>
            <person name="Saranga D.J."/>
            <person name="Sato H."/>
            <person name="Schaeffer S.W."/>
            <person name="Schatz M.C."/>
            <person name="Schlenke T."/>
            <person name="Schwartz R."/>
            <person name="Segarra C."/>
            <person name="Singh R.S."/>
            <person name="Sirot L."/>
            <person name="Sirota M."/>
            <person name="Sisneros N.B."/>
            <person name="Smith C.D."/>
            <person name="Smith T.F."/>
            <person name="Spieth J."/>
            <person name="Stage D.E."/>
            <person name="Stark A."/>
            <person name="Stephan W."/>
            <person name="Strausberg R.L."/>
            <person name="Strempel S."/>
            <person name="Sturgill D."/>
            <person name="Sutton G."/>
            <person name="Sutton G.G."/>
            <person name="Tao W."/>
            <person name="Teichmann S."/>
            <person name="Tobari Y.N."/>
            <person name="Tomimura Y."/>
            <person name="Tsolas J.M."/>
            <person name="Valente V.L."/>
            <person name="Venter E."/>
            <person name="Venter J.C."/>
            <person name="Vicario S."/>
            <person name="Vieira F.G."/>
            <person name="Vilella A.J."/>
            <person name="Villasante A."/>
            <person name="Walenz B."/>
            <person name="Wang J."/>
            <person name="Wasserman M."/>
            <person name="Watts T."/>
            <person name="Wilson D."/>
            <person name="Wilson R.K."/>
            <person name="Wing R.A."/>
            <person name="Wolfner M.F."/>
            <person name="Wong A."/>
            <person name="Wong G.K."/>
            <person name="Wu C.I."/>
            <person name="Wu G."/>
            <person name="Yamamoto D."/>
            <person name="Yang H.P."/>
            <person name="Yang S.P."/>
            <person name="Yorke J.A."/>
            <person name="Yoshida K."/>
            <person name="Zdobnov E."/>
            <person name="Zhang P."/>
            <person name="Zhang Y."/>
            <person name="Zimin A.V."/>
            <person name="Baldwin J."/>
            <person name="Abdouelleil A."/>
            <person name="Abdulkadir J."/>
            <person name="Abebe A."/>
            <person name="Abera B."/>
            <person name="Abreu J."/>
            <person name="Acer S.C."/>
            <person name="Aftuck L."/>
            <person name="Alexander A."/>
            <person name="An P."/>
            <person name="Anderson E."/>
            <person name="Anderson S."/>
            <person name="Arachi H."/>
            <person name="Azer M."/>
            <person name="Bachantsang P."/>
            <person name="Barry A."/>
            <person name="Bayul T."/>
            <person name="Berlin A."/>
            <person name="Bessette D."/>
            <person name="Bloom T."/>
            <person name="Blye J."/>
            <person name="Boguslavskiy L."/>
            <person name="Bonnet C."/>
            <person name="Boukhgalter B."/>
            <person name="Bourzgui I."/>
            <person name="Brown A."/>
            <person name="Cahill P."/>
            <person name="Channer S."/>
            <person name="Cheshatsang Y."/>
            <person name="Chuda L."/>
            <person name="Citroen M."/>
            <person name="Collymore A."/>
            <person name="Cooke P."/>
            <person name="Costello M."/>
            <person name="D'Aco K."/>
            <person name="Daza R."/>
            <person name="De Haan G."/>
            <person name="DeGray S."/>
            <person name="DeMaso C."/>
            <person name="Dhargay N."/>
            <person name="Dooley K."/>
            <person name="Dooley E."/>
            <person name="Doricent M."/>
            <person name="Dorje P."/>
            <person name="Dorjee K."/>
            <person name="Dupes A."/>
            <person name="Elong R."/>
            <person name="Falk J."/>
            <person name="Farina A."/>
            <person name="Faro S."/>
            <person name="Ferguson D."/>
            <person name="Fisher S."/>
            <person name="Foley C.D."/>
            <person name="Franke A."/>
            <person name="Friedrich D."/>
            <person name="Gadbois L."/>
            <person name="Gearin G."/>
            <person name="Gearin C.R."/>
            <person name="Giannoukos G."/>
            <person name="Goode T."/>
            <person name="Graham J."/>
            <person name="Grandbois E."/>
            <person name="Grewal S."/>
            <person name="Gyaltsen K."/>
            <person name="Hafez N."/>
            <person name="Hagos B."/>
            <person name="Hall J."/>
            <person name="Henson C."/>
            <person name="Hollinger A."/>
            <person name="Honan T."/>
            <person name="Huard M.D."/>
            <person name="Hughes L."/>
            <person name="Hurhula B."/>
            <person name="Husby M.E."/>
            <person name="Kamat A."/>
            <person name="Kanga B."/>
            <person name="Kashin S."/>
            <person name="Khazanovich D."/>
            <person name="Kisner P."/>
            <person name="Lance K."/>
            <person name="Lara M."/>
            <person name="Lee W."/>
            <person name="Lennon N."/>
            <person name="Letendre F."/>
            <person name="LeVine R."/>
            <person name="Lipovsky A."/>
            <person name="Liu X."/>
            <person name="Liu J."/>
            <person name="Liu S."/>
            <person name="Lokyitsang T."/>
            <person name="Lokyitsang Y."/>
            <person name="Lubonja R."/>
            <person name="Lui A."/>
            <person name="MacDonald P."/>
            <person name="Magnisalis V."/>
            <person name="Maru K."/>
            <person name="Matthews C."/>
            <person name="McCusker W."/>
            <person name="McDonough S."/>
            <person name="Mehta T."/>
            <person name="Meldrim J."/>
            <person name="Meneus L."/>
            <person name="Mihai O."/>
            <person name="Mihalev A."/>
            <person name="Mihova T."/>
            <person name="Mittelman R."/>
            <person name="Mlenga V."/>
            <person name="Montmayeur A."/>
            <person name="Mulrain L."/>
            <person name="Navidi A."/>
            <person name="Naylor J."/>
            <person name="Negash T."/>
            <person name="Nguyen T."/>
            <person name="Nguyen N."/>
            <person name="Nicol R."/>
            <person name="Norbu C."/>
            <person name="Norbu N."/>
            <person name="Novod N."/>
            <person name="O'Neill B."/>
            <person name="Osman S."/>
            <person name="Markiewicz E."/>
            <person name="Oyono O.L."/>
            <person name="Patti C."/>
            <person name="Phunkhang P."/>
            <person name="Pierre F."/>
            <person name="Priest M."/>
            <person name="Raghuraman S."/>
            <person name="Rege F."/>
            <person name="Reyes R."/>
            <person name="Rise C."/>
            <person name="Rogov P."/>
            <person name="Ross K."/>
            <person name="Ryan E."/>
            <person name="Settipalli S."/>
            <person name="Shea T."/>
            <person name="Sherpa N."/>
            <person name="Shi L."/>
            <person name="Shih D."/>
            <person name="Sparrow T."/>
            <person name="Spaulding J."/>
            <person name="Stalker J."/>
            <person name="Stange-Thomann N."/>
            <person name="Stavropoulos S."/>
            <person name="Stone C."/>
            <person name="Strader C."/>
            <person name="Tesfaye S."/>
            <person name="Thomson T."/>
            <person name="Thoulutsang Y."/>
            <person name="Thoulutsang D."/>
            <person name="Topham K."/>
            <person name="Topping I."/>
            <person name="Tsamla T."/>
            <person name="Vassiliev H."/>
            <person name="Vo A."/>
            <person name="Wangchuk T."/>
            <person name="Wangdi T."/>
            <person name="Weiand M."/>
            <person name="Wilkinson J."/>
            <person name="Wilson A."/>
            <person name="Yadav S."/>
            <person name="Young G."/>
            <person name="Yu Q."/>
            <person name="Zembek L."/>
            <person name="Zhong D."/>
            <person name="Zimmer A."/>
            <person name="Zwirko Z."/>
            <person name="Jaffe D.B."/>
            <person name="Alvarez P."/>
            <person name="Brockman W."/>
            <person name="Butler J."/>
            <person name="Chin C."/>
            <person name="Gnerre S."/>
            <person name="Grabherr M."/>
            <person name="Kleber M."/>
            <person name="Mauceli E."/>
            <person name="MacCallum I."/>
        </authorList>
    </citation>
    <scope>NUCLEOTIDE SEQUENCE [LARGE SCALE GENOMIC DNA]</scope>
    <source>
        <strain evidence="10">MSH-3 / Tucson 14011-0111.49</strain>
    </source>
</reference>
<accession>B4H5M5</accession>
<organism evidence="10">
    <name type="scientific">Drosophila persimilis</name>
    <name type="common">Fruit fly</name>
    <dbReference type="NCBI Taxonomy" id="7234"/>
    <lineage>
        <taxon>Eukaryota</taxon>
        <taxon>Metazoa</taxon>
        <taxon>Ecdysozoa</taxon>
        <taxon>Arthropoda</taxon>
        <taxon>Hexapoda</taxon>
        <taxon>Insecta</taxon>
        <taxon>Pterygota</taxon>
        <taxon>Neoptera</taxon>
        <taxon>Endopterygota</taxon>
        <taxon>Diptera</taxon>
        <taxon>Brachycera</taxon>
        <taxon>Muscomorpha</taxon>
        <taxon>Ephydroidea</taxon>
        <taxon>Drosophilidae</taxon>
        <taxon>Drosophila</taxon>
        <taxon>Sophophora</taxon>
    </lineage>
</organism>
<dbReference type="CDD" id="cd06492">
    <property type="entry name" value="p23_mNUDC_like"/>
    <property type="match status" value="1"/>
</dbReference>
<dbReference type="PANTHER" id="PTHR12356">
    <property type="entry name" value="NUCLEAR MOVEMENT PROTEIN NUDC"/>
    <property type="match status" value="1"/>
</dbReference>
<dbReference type="AlphaFoldDB" id="B4H5M5"/>
<evidence type="ECO:0000256" key="3">
    <source>
        <dbReference type="ARBA" id="ARBA00017641"/>
    </source>
</evidence>
<keyword evidence="4" id="KW-0963">Cytoplasm</keyword>
<dbReference type="SUPFAM" id="SSF49764">
    <property type="entry name" value="HSP20-like chaperones"/>
    <property type="match status" value="1"/>
</dbReference>
<evidence type="ECO:0000313" key="9">
    <source>
        <dbReference type="EMBL" id="EDW33077.1"/>
    </source>
</evidence>
<gene>
    <name evidence="9" type="primary">Dper\GL16069</name>
    <name evidence="9" type="ORF">Dper_GL16069</name>
</gene>
<dbReference type="GO" id="GO:0006457">
    <property type="term" value="P:protein folding"/>
    <property type="evidence" value="ECO:0007669"/>
    <property type="project" value="TreeGrafter"/>
</dbReference>
<dbReference type="GO" id="GO:0051082">
    <property type="term" value="F:unfolded protein binding"/>
    <property type="evidence" value="ECO:0007669"/>
    <property type="project" value="TreeGrafter"/>
</dbReference>
<protein>
    <recommendedName>
        <fullName evidence="3">Nuclear migration protein nudC</fullName>
    </recommendedName>
    <alternativeName>
        <fullName evidence="6">Nuclear distribution protein C homolog</fullName>
    </alternativeName>
</protein>
<dbReference type="STRING" id="7234.B4H5M5"/>
<dbReference type="PhylomeDB" id="B4H5M5"/>
<evidence type="ECO:0000259" key="8">
    <source>
        <dbReference type="PROSITE" id="PS51203"/>
    </source>
</evidence>
<dbReference type="PANTHER" id="PTHR12356:SF3">
    <property type="entry name" value="NUCLEAR MIGRATION PROTEIN NUDC"/>
    <property type="match status" value="1"/>
</dbReference>
<evidence type="ECO:0000256" key="1">
    <source>
        <dbReference type="ARBA" id="ARBA00004496"/>
    </source>
</evidence>
<feature type="coiled-coil region" evidence="7">
    <location>
        <begin position="71"/>
        <end position="98"/>
    </location>
</feature>
<dbReference type="KEGG" id="dpe:6600999"/>
<dbReference type="FunFam" id="2.60.40.790:FF:000001">
    <property type="entry name" value="Nuclear migration protein nudC"/>
    <property type="match status" value="1"/>
</dbReference>